<dbReference type="PANTHER" id="PTHR40758">
    <property type="entry name" value="CONSERVED PROTEIN"/>
    <property type="match status" value="1"/>
</dbReference>
<evidence type="ECO:0000256" key="1">
    <source>
        <dbReference type="SAM" id="MobiDB-lite"/>
    </source>
</evidence>
<dbReference type="AlphaFoldDB" id="A0A1Y5PKF6"/>
<dbReference type="InterPro" id="IPR034660">
    <property type="entry name" value="DinB/YfiT-like"/>
</dbReference>
<dbReference type="EMBL" id="FLQS01000044">
    <property type="protein sequence ID" value="SBS77819.1"/>
    <property type="molecule type" value="Genomic_DNA"/>
</dbReference>
<reference evidence="3" key="1">
    <citation type="submission" date="2016-03" db="EMBL/GenBank/DDBJ databases">
        <authorList>
            <person name="Ploux O."/>
        </authorList>
    </citation>
    <scope>NUCLEOTIDE SEQUENCE</scope>
    <source>
        <strain evidence="3">UC10</strain>
    </source>
</reference>
<accession>A0A1Y5PKF6</accession>
<evidence type="ECO:0000313" key="3">
    <source>
        <dbReference type="EMBL" id="SBS77819.1"/>
    </source>
</evidence>
<evidence type="ECO:0000259" key="2">
    <source>
        <dbReference type="Pfam" id="PF11716"/>
    </source>
</evidence>
<dbReference type="NCBIfam" id="TIGR03083">
    <property type="entry name" value="maleylpyruvate isomerase family mycothiol-dependent enzyme"/>
    <property type="match status" value="1"/>
</dbReference>
<dbReference type="GO" id="GO:0046872">
    <property type="term" value="F:metal ion binding"/>
    <property type="evidence" value="ECO:0007669"/>
    <property type="project" value="InterPro"/>
</dbReference>
<dbReference type="Gene3D" id="1.20.120.450">
    <property type="entry name" value="dinb family like domain"/>
    <property type="match status" value="1"/>
</dbReference>
<dbReference type="SUPFAM" id="SSF109854">
    <property type="entry name" value="DinB/YfiT-like putative metalloenzymes"/>
    <property type="match status" value="1"/>
</dbReference>
<dbReference type="InterPro" id="IPR024344">
    <property type="entry name" value="MDMPI_metal-binding"/>
</dbReference>
<protein>
    <recommendedName>
        <fullName evidence="2">Mycothiol-dependent maleylpyruvate isomerase metal-binding domain-containing protein</fullName>
    </recommendedName>
</protein>
<dbReference type="Pfam" id="PF11716">
    <property type="entry name" value="MDMPI_N"/>
    <property type="match status" value="1"/>
</dbReference>
<feature type="domain" description="Mycothiol-dependent maleylpyruvate isomerase metal-binding" evidence="2">
    <location>
        <begin position="6"/>
        <end position="130"/>
    </location>
</feature>
<dbReference type="PANTHER" id="PTHR40758:SF1">
    <property type="entry name" value="CONSERVED PROTEIN"/>
    <property type="match status" value="1"/>
</dbReference>
<organism evidence="3">
    <name type="scientific">uncultured Mycobacterium sp</name>
    <dbReference type="NCBI Taxonomy" id="171292"/>
    <lineage>
        <taxon>Bacteria</taxon>
        <taxon>Bacillati</taxon>
        <taxon>Actinomycetota</taxon>
        <taxon>Actinomycetes</taxon>
        <taxon>Mycobacteriales</taxon>
        <taxon>Mycobacteriaceae</taxon>
        <taxon>Mycobacterium</taxon>
        <taxon>environmental samples</taxon>
    </lineage>
</organism>
<name>A0A1Y5PKF6_9MYCO</name>
<proteinExistence type="predicted"/>
<feature type="region of interest" description="Disordered" evidence="1">
    <location>
        <begin position="162"/>
        <end position="183"/>
    </location>
</feature>
<dbReference type="InterPro" id="IPR017517">
    <property type="entry name" value="Maleyloyr_isom"/>
</dbReference>
<dbReference type="GO" id="GO:0005886">
    <property type="term" value="C:plasma membrane"/>
    <property type="evidence" value="ECO:0007669"/>
    <property type="project" value="TreeGrafter"/>
</dbReference>
<gene>
    <name evidence="3" type="ORF">MHPYR_490032</name>
</gene>
<sequence>MDLTTALIAENAAFADLLRDADLSIPVPTCPEWTLQQLMRHVGRGDRWCAQIVAEQSMDYIDPRTVAGGKPPEGRDNEIEWLLECPRKLVDAVAQTGAETSVWTFLGPRPAKWWIRRRLHEVVVHRADAAIALGVDFEVDPAVAADAITEWLERVVIQADEEGPAGGDRPLGDGQSVHLHATEPDLGDAGEWTILGRPDGIAVDHEHGKATAALRGPARSLLLAVVQHYHASAHRRTGRPGGIRRPGRLGHLVGAHAFLDR</sequence>